<dbReference type="EMBL" id="AQPH01000004">
    <property type="protein sequence ID" value="EPY03226.1"/>
    <property type="molecule type" value="Genomic_DNA"/>
</dbReference>
<comment type="caution">
    <text evidence="1">The sequence shown here is derived from an EMBL/GenBank/DDBJ whole genome shotgun (WGS) entry which is preliminary data.</text>
</comment>
<dbReference type="Proteomes" id="UP000015350">
    <property type="component" value="Unassembled WGS sequence"/>
</dbReference>
<organism evidence="1 2">
    <name type="scientific">Magnetospirillum fulvum MGU-K5</name>
    <dbReference type="NCBI Taxonomy" id="1316936"/>
    <lineage>
        <taxon>Bacteria</taxon>
        <taxon>Pseudomonadati</taxon>
        <taxon>Pseudomonadota</taxon>
        <taxon>Alphaproteobacteria</taxon>
        <taxon>Rhodospirillales</taxon>
        <taxon>Rhodospirillaceae</taxon>
        <taxon>Magnetospirillum</taxon>
    </lineage>
</organism>
<gene>
    <name evidence="1" type="ORF">K678_02238</name>
</gene>
<dbReference type="eggNOG" id="COG5319">
    <property type="taxonomic scope" value="Bacteria"/>
</dbReference>
<evidence type="ECO:0000313" key="1">
    <source>
        <dbReference type="EMBL" id="EPY03226.1"/>
    </source>
</evidence>
<dbReference type="RefSeq" id="WP_021130832.1">
    <property type="nucleotide sequence ID" value="NZ_AQPH01000004.1"/>
</dbReference>
<name>S9TLR9_MAGFU</name>
<feature type="non-terminal residue" evidence="1">
    <location>
        <position position="118"/>
    </location>
</feature>
<evidence type="ECO:0000313" key="2">
    <source>
        <dbReference type="Proteomes" id="UP000015350"/>
    </source>
</evidence>
<protein>
    <submittedName>
        <fullName evidence="1">Uncharacterized protein</fullName>
    </submittedName>
</protein>
<sequence length="118" mass="13142">MILFELRCTQQHHFEAWFRDGAAYDVQAADGAIACPVCGDTGVSKAPMAPRLVHSRGEPAVPDPDRIAGDVRRALLEIKKQVEANCDYVGDRFPEEARRIHYGESDARPIYGEATRDE</sequence>
<dbReference type="OrthoDB" id="9799894at2"/>
<proteinExistence type="predicted"/>
<dbReference type="Pfam" id="PF06676">
    <property type="entry name" value="DUF1178"/>
    <property type="match status" value="1"/>
</dbReference>
<accession>S9TLR9</accession>
<reference evidence="1 2" key="1">
    <citation type="submission" date="2013-04" db="EMBL/GenBank/DDBJ databases">
        <authorList>
            <person name="Kuznetsov B."/>
            <person name="Ivanovsky R."/>
        </authorList>
    </citation>
    <scope>NUCLEOTIDE SEQUENCE [LARGE SCALE GENOMIC DNA]</scope>
    <source>
        <strain evidence="1 2">MGU-K5</strain>
    </source>
</reference>
<dbReference type="STRING" id="1316936.K678_02238"/>
<dbReference type="AlphaFoldDB" id="S9TLR9"/>
<dbReference type="PIRSF" id="PIRSF032131">
    <property type="entry name" value="UCP032131"/>
    <property type="match status" value="1"/>
</dbReference>
<dbReference type="InterPro" id="IPR009562">
    <property type="entry name" value="DUF1178"/>
</dbReference>